<dbReference type="EMBL" id="JAVFWL010000004">
    <property type="protein sequence ID" value="KAK6750489.1"/>
    <property type="molecule type" value="Genomic_DNA"/>
</dbReference>
<gene>
    <name evidence="9" type="primary">Necator_chrIV.g15750</name>
    <name evidence="9" type="ORF">RB195_002455</name>
</gene>
<dbReference type="SUPFAM" id="SSF69761">
    <property type="entry name" value="GTP cyclohydrolase I feedback regulatory protein, GFRP"/>
    <property type="match status" value="1"/>
</dbReference>
<dbReference type="PANTHER" id="PTHR16852">
    <property type="entry name" value="GTP CYCLOHYDROLASE 1 FEEDBACK REGULATORY PROTEIN"/>
    <property type="match status" value="1"/>
</dbReference>
<comment type="caution">
    <text evidence="9">The sequence shown here is derived from an EMBL/GenBank/DDBJ whole genome shotgun (WGS) entry which is preliminary data.</text>
</comment>
<evidence type="ECO:0000313" key="10">
    <source>
        <dbReference type="Proteomes" id="UP001303046"/>
    </source>
</evidence>
<evidence type="ECO:0000256" key="4">
    <source>
        <dbReference type="ARBA" id="ARBA00020099"/>
    </source>
</evidence>
<organism evidence="9 10">
    <name type="scientific">Necator americanus</name>
    <name type="common">Human hookworm</name>
    <dbReference type="NCBI Taxonomy" id="51031"/>
    <lineage>
        <taxon>Eukaryota</taxon>
        <taxon>Metazoa</taxon>
        <taxon>Ecdysozoa</taxon>
        <taxon>Nematoda</taxon>
        <taxon>Chromadorea</taxon>
        <taxon>Rhabditida</taxon>
        <taxon>Rhabditina</taxon>
        <taxon>Rhabditomorpha</taxon>
        <taxon>Strongyloidea</taxon>
        <taxon>Ancylostomatidae</taxon>
        <taxon>Bunostominae</taxon>
        <taxon>Necator</taxon>
    </lineage>
</organism>
<dbReference type="InterPro" id="IPR036717">
    <property type="entry name" value="GFRP_sf"/>
</dbReference>
<dbReference type="Gene3D" id="3.30.1410.10">
    <property type="entry name" value="GTP cyclohydrolase I feedback regulatory protein GFRP"/>
    <property type="match status" value="1"/>
</dbReference>
<keyword evidence="5" id="KW-0963">Cytoplasm</keyword>
<reference evidence="9 10" key="1">
    <citation type="submission" date="2023-08" db="EMBL/GenBank/DDBJ databases">
        <title>A Necator americanus chromosomal reference genome.</title>
        <authorList>
            <person name="Ilik V."/>
            <person name="Petrzelkova K.J."/>
            <person name="Pardy F."/>
            <person name="Fuh T."/>
            <person name="Niatou-Singa F.S."/>
            <person name="Gouil Q."/>
            <person name="Baker L."/>
            <person name="Ritchie M.E."/>
            <person name="Jex A.R."/>
            <person name="Gazzola D."/>
            <person name="Li H."/>
            <person name="Toshio Fujiwara R."/>
            <person name="Zhan B."/>
            <person name="Aroian R.V."/>
            <person name="Pafco B."/>
            <person name="Schwarz E.M."/>
        </authorList>
    </citation>
    <scope>NUCLEOTIDE SEQUENCE [LARGE SCALE GENOMIC DNA]</scope>
    <source>
        <strain evidence="9 10">Aroian</strain>
        <tissue evidence="9">Whole animal</tissue>
    </source>
</reference>
<comment type="similarity">
    <text evidence="3">Belongs to the GFRP family.</text>
</comment>
<protein>
    <recommendedName>
        <fullName evidence="4">GTP cyclohydrolase 1 feedback regulatory protein</fullName>
    </recommendedName>
    <alternativeName>
        <fullName evidence="8">GTP cyclohydrolase I feedback regulatory protein</fullName>
    </alternativeName>
</protein>
<proteinExistence type="inferred from homology"/>
<comment type="subcellular location">
    <subcellularLocation>
        <location evidence="2">Cytoplasm</location>
        <location evidence="2">Cytosol</location>
    </subcellularLocation>
    <subcellularLocation>
        <location evidence="1">Nucleus membrane</location>
    </subcellularLocation>
</comment>
<dbReference type="Pfam" id="PF06399">
    <property type="entry name" value="GFRP"/>
    <property type="match status" value="1"/>
</dbReference>
<evidence type="ECO:0000256" key="6">
    <source>
        <dbReference type="ARBA" id="ARBA00023136"/>
    </source>
</evidence>
<evidence type="ECO:0000256" key="7">
    <source>
        <dbReference type="ARBA" id="ARBA00023242"/>
    </source>
</evidence>
<evidence type="ECO:0000256" key="8">
    <source>
        <dbReference type="ARBA" id="ARBA00032599"/>
    </source>
</evidence>
<evidence type="ECO:0000256" key="3">
    <source>
        <dbReference type="ARBA" id="ARBA00007605"/>
    </source>
</evidence>
<accession>A0ABR1DJA3</accession>
<dbReference type="PANTHER" id="PTHR16852:SF2">
    <property type="entry name" value="GTP CYCLOHYDROLASE 1 FEEDBACK REGULATORY PROTEIN"/>
    <property type="match status" value="1"/>
</dbReference>
<keyword evidence="7" id="KW-0539">Nucleus</keyword>
<evidence type="ECO:0000256" key="5">
    <source>
        <dbReference type="ARBA" id="ARBA00022490"/>
    </source>
</evidence>
<dbReference type="InterPro" id="IPR009112">
    <property type="entry name" value="GTP_CycHdrlase_I_reg"/>
</dbReference>
<evidence type="ECO:0000256" key="2">
    <source>
        <dbReference type="ARBA" id="ARBA00004514"/>
    </source>
</evidence>
<keyword evidence="6" id="KW-0472">Membrane</keyword>
<keyword evidence="10" id="KW-1185">Reference proteome</keyword>
<evidence type="ECO:0000256" key="1">
    <source>
        <dbReference type="ARBA" id="ARBA00004126"/>
    </source>
</evidence>
<name>A0ABR1DJA3_NECAM</name>
<dbReference type="Proteomes" id="UP001303046">
    <property type="component" value="Unassembled WGS sequence"/>
</dbReference>
<evidence type="ECO:0000313" key="9">
    <source>
        <dbReference type="EMBL" id="KAK6750489.1"/>
    </source>
</evidence>
<sequence>MPYMLISTQIRLQTGPTFVGDGDSDKYLMERLQARPSQQLGNEFVASCMEYITPLSPRLVLDLLEKEGWKVVGMAGIGQTCAWTLYRNQ</sequence>